<evidence type="ECO:0000313" key="2">
    <source>
        <dbReference type="EMBL" id="CAG9319332.1"/>
    </source>
</evidence>
<reference evidence="2" key="1">
    <citation type="submission" date="2021-09" db="EMBL/GenBank/DDBJ databases">
        <authorList>
            <consortium name="AG Swart"/>
            <person name="Singh M."/>
            <person name="Singh A."/>
            <person name="Seah K."/>
            <person name="Emmerich C."/>
        </authorList>
    </citation>
    <scope>NUCLEOTIDE SEQUENCE</scope>
    <source>
        <strain evidence="2">ATCC30299</strain>
    </source>
</reference>
<feature type="coiled-coil region" evidence="1">
    <location>
        <begin position="75"/>
        <end position="109"/>
    </location>
</feature>
<proteinExistence type="predicted"/>
<dbReference type="InterPro" id="IPR011011">
    <property type="entry name" value="Znf_FYVE_PHD"/>
</dbReference>
<protein>
    <recommendedName>
        <fullName evidence="4">FYVE-type domain-containing protein</fullName>
    </recommendedName>
</protein>
<dbReference type="AlphaFoldDB" id="A0AAU9J5V7"/>
<organism evidence="2 3">
    <name type="scientific">Blepharisma stoltei</name>
    <dbReference type="NCBI Taxonomy" id="1481888"/>
    <lineage>
        <taxon>Eukaryota</taxon>
        <taxon>Sar</taxon>
        <taxon>Alveolata</taxon>
        <taxon>Ciliophora</taxon>
        <taxon>Postciliodesmatophora</taxon>
        <taxon>Heterotrichea</taxon>
        <taxon>Heterotrichida</taxon>
        <taxon>Blepharismidae</taxon>
        <taxon>Blepharisma</taxon>
    </lineage>
</organism>
<dbReference type="Gene3D" id="1.10.287.1490">
    <property type="match status" value="1"/>
</dbReference>
<gene>
    <name evidence="2" type="ORF">BSTOLATCC_MIC23540</name>
</gene>
<feature type="coiled-coil region" evidence="1">
    <location>
        <begin position="156"/>
        <end position="204"/>
    </location>
</feature>
<dbReference type="Proteomes" id="UP001162131">
    <property type="component" value="Unassembled WGS sequence"/>
</dbReference>
<evidence type="ECO:0008006" key="4">
    <source>
        <dbReference type="Google" id="ProtNLM"/>
    </source>
</evidence>
<dbReference type="EMBL" id="CAJZBQ010000022">
    <property type="protein sequence ID" value="CAG9319332.1"/>
    <property type="molecule type" value="Genomic_DNA"/>
</dbReference>
<accession>A0AAU9J5V7</accession>
<dbReference type="SUPFAM" id="SSF57903">
    <property type="entry name" value="FYVE/PHD zinc finger"/>
    <property type="match status" value="1"/>
</dbReference>
<keyword evidence="3" id="KW-1185">Reference proteome</keyword>
<evidence type="ECO:0000256" key="1">
    <source>
        <dbReference type="SAM" id="Coils"/>
    </source>
</evidence>
<sequence>MSDQKVDKKKSLSFFSSDECCHICKASFSVNKPRRTCKFCNERVCKEHSIKKQWDDQKKRMCDNCRYGKIRLQVVKSVSNEINDLQATLAEAEAERDKYVKEIEEMDVIADVKRSKINTGDMAHLENICDLESRIGETVHQNERTEFAITNLKTFLEESQEKCDGLNKRISDVDREVKQYEYLKDRVNKEIQSLLGNVKKVKNVMNKSITPEQLIPIICEECNSRLFHAGGKKK</sequence>
<name>A0AAU9J5V7_9CILI</name>
<keyword evidence="1" id="KW-0175">Coiled coil</keyword>
<dbReference type="CDD" id="cd00065">
    <property type="entry name" value="FYVE_like_SF"/>
    <property type="match status" value="1"/>
</dbReference>
<comment type="caution">
    <text evidence="2">The sequence shown here is derived from an EMBL/GenBank/DDBJ whole genome shotgun (WGS) entry which is preliminary data.</text>
</comment>
<evidence type="ECO:0000313" key="3">
    <source>
        <dbReference type="Proteomes" id="UP001162131"/>
    </source>
</evidence>